<feature type="region of interest" description="Disordered" evidence="1">
    <location>
        <begin position="1"/>
        <end position="88"/>
    </location>
</feature>
<evidence type="ECO:0000313" key="3">
    <source>
        <dbReference type="Proteomes" id="UP001500420"/>
    </source>
</evidence>
<evidence type="ECO:0000313" key="2">
    <source>
        <dbReference type="EMBL" id="GAA0681521.1"/>
    </source>
</evidence>
<evidence type="ECO:0000256" key="1">
    <source>
        <dbReference type="SAM" id="MobiDB-lite"/>
    </source>
</evidence>
<dbReference type="Proteomes" id="UP001500420">
    <property type="component" value="Unassembled WGS sequence"/>
</dbReference>
<dbReference type="AlphaFoldDB" id="A0AAV3TEJ8"/>
<gene>
    <name evidence="2" type="ORF">GCM10009020_33190</name>
</gene>
<dbReference type="Pfam" id="PF25925">
    <property type="entry name" value="DUF7970"/>
    <property type="match status" value="1"/>
</dbReference>
<dbReference type="EMBL" id="BAAADV010000008">
    <property type="protein sequence ID" value="GAA0681521.1"/>
    <property type="molecule type" value="Genomic_DNA"/>
</dbReference>
<feature type="compositionally biased region" description="Low complexity" evidence="1">
    <location>
        <begin position="23"/>
        <end position="38"/>
    </location>
</feature>
<proteinExistence type="predicted"/>
<organism evidence="2 3">
    <name type="scientific">Natronoarchaeum mannanilyticum</name>
    <dbReference type="NCBI Taxonomy" id="926360"/>
    <lineage>
        <taxon>Archaea</taxon>
        <taxon>Methanobacteriati</taxon>
        <taxon>Methanobacteriota</taxon>
        <taxon>Stenosarchaea group</taxon>
        <taxon>Halobacteria</taxon>
        <taxon>Halobacteriales</taxon>
        <taxon>Natronoarchaeaceae</taxon>
    </lineage>
</organism>
<protein>
    <recommendedName>
        <fullName evidence="4">Ankyrin repeat domain-containing protein</fullName>
    </recommendedName>
</protein>
<sequence>MSGNPFDDLDGLDDDADDDAESEASSSDSQSDSSSSADPGVQRDEREPSPAADDLSGSQPSTGADGVDTTSDPASPSDGPAFPYDEVTQRPLYAREAAWNAFEDALELDVERTLREYDVRDAAGRELHDAALRVAAEHPEEIAKQLLELRGIDVNQ</sequence>
<feature type="compositionally biased region" description="Polar residues" evidence="1">
    <location>
        <begin position="56"/>
        <end position="74"/>
    </location>
</feature>
<feature type="compositionally biased region" description="Acidic residues" evidence="1">
    <location>
        <begin position="7"/>
        <end position="22"/>
    </location>
</feature>
<reference evidence="2 3" key="1">
    <citation type="journal article" date="2019" name="Int. J. Syst. Evol. Microbiol.">
        <title>The Global Catalogue of Microorganisms (GCM) 10K type strain sequencing project: providing services to taxonomists for standard genome sequencing and annotation.</title>
        <authorList>
            <consortium name="The Broad Institute Genomics Platform"/>
            <consortium name="The Broad Institute Genome Sequencing Center for Infectious Disease"/>
            <person name="Wu L."/>
            <person name="Ma J."/>
        </authorList>
    </citation>
    <scope>NUCLEOTIDE SEQUENCE [LARGE SCALE GENOMIC DNA]</scope>
    <source>
        <strain evidence="2 3">JCM 16328</strain>
    </source>
</reference>
<keyword evidence="3" id="KW-1185">Reference proteome</keyword>
<comment type="caution">
    <text evidence="2">The sequence shown here is derived from an EMBL/GenBank/DDBJ whole genome shotgun (WGS) entry which is preliminary data.</text>
</comment>
<accession>A0AAV3TEJ8</accession>
<dbReference type="InterPro" id="IPR058276">
    <property type="entry name" value="DUF7970"/>
</dbReference>
<dbReference type="RefSeq" id="WP_343775430.1">
    <property type="nucleotide sequence ID" value="NZ_BAAADV010000008.1"/>
</dbReference>
<name>A0AAV3TEJ8_9EURY</name>
<evidence type="ECO:0008006" key="4">
    <source>
        <dbReference type="Google" id="ProtNLM"/>
    </source>
</evidence>